<dbReference type="InterPro" id="IPR000468">
    <property type="entry name" value="Barstar"/>
</dbReference>
<reference evidence="3 4" key="1">
    <citation type="submission" date="2014-01" db="EMBL/GenBank/DDBJ databases">
        <authorList>
            <consortium name="Genome Consortium for Active Teaching"/>
            <person name="Sontag T.C."/>
            <person name="Newman J.D."/>
        </authorList>
    </citation>
    <scope>NUCLEOTIDE SEQUENCE [LARGE SCALE GENOMIC DNA]</scope>
    <source>
        <strain evidence="3 4">DSM 19056</strain>
    </source>
</reference>
<dbReference type="Pfam" id="PF01337">
    <property type="entry name" value="Barstar"/>
    <property type="match status" value="1"/>
</dbReference>
<organism evidence="3 4">
    <name type="scientific">Kaistella haifensis DSM 19056</name>
    <dbReference type="NCBI Taxonomy" id="1450526"/>
    <lineage>
        <taxon>Bacteria</taxon>
        <taxon>Pseudomonadati</taxon>
        <taxon>Bacteroidota</taxon>
        <taxon>Flavobacteriia</taxon>
        <taxon>Flavobacteriales</taxon>
        <taxon>Weeksellaceae</taxon>
        <taxon>Chryseobacterium group</taxon>
        <taxon>Kaistella</taxon>
    </lineage>
</organism>
<dbReference type="Proteomes" id="UP000197587">
    <property type="component" value="Unassembled WGS sequence"/>
</dbReference>
<evidence type="ECO:0000259" key="2">
    <source>
        <dbReference type="Pfam" id="PF01337"/>
    </source>
</evidence>
<keyword evidence="4" id="KW-1185">Reference proteome</keyword>
<evidence type="ECO:0000256" key="1">
    <source>
        <dbReference type="ARBA" id="ARBA00006845"/>
    </source>
</evidence>
<proteinExistence type="inferred from homology"/>
<dbReference type="RefSeq" id="WP_031501443.1">
    <property type="nucleotide sequence ID" value="NZ_JASZ02000001.1"/>
</dbReference>
<accession>A0A246BD43</accession>
<dbReference type="SUPFAM" id="SSF52038">
    <property type="entry name" value="Barstar-related"/>
    <property type="match status" value="1"/>
</dbReference>
<gene>
    <name evidence="3" type="ORF">AP75_00495</name>
</gene>
<dbReference type="AlphaFoldDB" id="A0A246BD43"/>
<comment type="caution">
    <text evidence="3">The sequence shown here is derived from an EMBL/GenBank/DDBJ whole genome shotgun (WGS) entry which is preliminary data.</text>
</comment>
<feature type="domain" description="Barstar (barnase inhibitor)" evidence="2">
    <location>
        <begin position="1"/>
        <end position="76"/>
    </location>
</feature>
<name>A0A246BD43_9FLAO</name>
<sequence>MKKIIIEGKNINNIETFYEEVNRVFMLHENWKIAQSLDAFNDMLYGSFGEIKGKEKIQLIWKDMVQNQKSLGFQTTLEFYQNKLKSPEIFNRKFVLSKIDELHNGVGLTFFEIVLEIIANHDNIILIKN</sequence>
<reference evidence="3 4" key="2">
    <citation type="submission" date="2017-05" db="EMBL/GenBank/DDBJ databases">
        <title>Genome of Chryseobacterium haifense.</title>
        <authorList>
            <person name="Newman J.D."/>
        </authorList>
    </citation>
    <scope>NUCLEOTIDE SEQUENCE [LARGE SCALE GENOMIC DNA]</scope>
    <source>
        <strain evidence="3 4">DSM 19056</strain>
    </source>
</reference>
<evidence type="ECO:0000313" key="3">
    <source>
        <dbReference type="EMBL" id="OWK99600.1"/>
    </source>
</evidence>
<dbReference type="Gene3D" id="3.30.370.10">
    <property type="entry name" value="Barstar-like"/>
    <property type="match status" value="1"/>
</dbReference>
<dbReference type="InterPro" id="IPR035905">
    <property type="entry name" value="Barstar-like_sf"/>
</dbReference>
<evidence type="ECO:0000313" key="4">
    <source>
        <dbReference type="Proteomes" id="UP000197587"/>
    </source>
</evidence>
<dbReference type="EMBL" id="JASZ02000001">
    <property type="protein sequence ID" value="OWK99600.1"/>
    <property type="molecule type" value="Genomic_DNA"/>
</dbReference>
<comment type="similarity">
    <text evidence="1">Belongs to the barstar family.</text>
</comment>
<protein>
    <submittedName>
        <fullName evidence="3">Ribonuclease inhibitor</fullName>
    </submittedName>
</protein>